<comment type="similarity">
    <text evidence="2">Belongs to the adaptor complexes small subunit family.</text>
</comment>
<dbReference type="InterPro" id="IPR016635">
    <property type="entry name" value="AP_complex_ssu"/>
</dbReference>
<evidence type="ECO:0000256" key="2">
    <source>
        <dbReference type="ARBA" id="ARBA00006972"/>
    </source>
</evidence>
<dbReference type="GO" id="GO:0015031">
    <property type="term" value="P:protein transport"/>
    <property type="evidence" value="ECO:0007669"/>
    <property type="project" value="UniProtKB-KW"/>
</dbReference>
<gene>
    <name evidence="7" type="ORF">PYX00_011781</name>
</gene>
<keyword evidence="3" id="KW-0813">Transport</keyword>
<feature type="domain" description="AP complex mu/sigma subunit" evidence="6">
    <location>
        <begin position="25"/>
        <end position="102"/>
    </location>
</feature>
<sequence length="108" mass="12502">MIFAIIGFNVNKEVRFYRLYKKSVDIEYIKSKYAGMVIAFVIDREENTLFVSNVISRMMQALDILMNRVCELNLIYCLDKVYALVDGFVCDGKIIDMEPLRIAGHGQH</sequence>
<dbReference type="Gene3D" id="3.30.450.60">
    <property type="match status" value="1"/>
</dbReference>
<dbReference type="GO" id="GO:0012505">
    <property type="term" value="C:endomembrane system"/>
    <property type="evidence" value="ECO:0007669"/>
    <property type="project" value="UniProtKB-SubCell"/>
</dbReference>
<comment type="caution">
    <text evidence="7">The sequence shown here is derived from an EMBL/GenBank/DDBJ whole genome shotgun (WGS) entry which is preliminary data.</text>
</comment>
<keyword evidence="5" id="KW-0472">Membrane</keyword>
<dbReference type="SUPFAM" id="SSF64356">
    <property type="entry name" value="SNARE-like"/>
    <property type="match status" value="1"/>
</dbReference>
<protein>
    <recommendedName>
        <fullName evidence="6">AP complex mu/sigma subunit domain-containing protein</fullName>
    </recommendedName>
</protein>
<dbReference type="InterPro" id="IPR011012">
    <property type="entry name" value="Longin-like_dom_sf"/>
</dbReference>
<name>A0AAW2H8A1_9NEOP</name>
<evidence type="ECO:0000256" key="4">
    <source>
        <dbReference type="ARBA" id="ARBA00022927"/>
    </source>
</evidence>
<dbReference type="Pfam" id="PF01217">
    <property type="entry name" value="Clat_adaptor_s"/>
    <property type="match status" value="1"/>
</dbReference>
<dbReference type="PANTHER" id="PTHR11753">
    <property type="entry name" value="ADAPTOR COMPLEXES SMALL SUBUNIT FAMILY"/>
    <property type="match status" value="1"/>
</dbReference>
<evidence type="ECO:0000259" key="6">
    <source>
        <dbReference type="Pfam" id="PF01217"/>
    </source>
</evidence>
<dbReference type="EMBL" id="JARGDH010000006">
    <property type="protein sequence ID" value="KAL0266064.1"/>
    <property type="molecule type" value="Genomic_DNA"/>
</dbReference>
<evidence type="ECO:0000256" key="3">
    <source>
        <dbReference type="ARBA" id="ARBA00022448"/>
    </source>
</evidence>
<comment type="subcellular location">
    <subcellularLocation>
        <location evidence="1">Endomembrane system</location>
    </subcellularLocation>
</comment>
<proteinExistence type="inferred from homology"/>
<evidence type="ECO:0000313" key="7">
    <source>
        <dbReference type="EMBL" id="KAL0266064.1"/>
    </source>
</evidence>
<evidence type="ECO:0000256" key="5">
    <source>
        <dbReference type="ARBA" id="ARBA00023136"/>
    </source>
</evidence>
<reference evidence="7" key="1">
    <citation type="journal article" date="2024" name="Gigascience">
        <title>Chromosome-level genome of the poultry shaft louse Menopon gallinae provides insight into the host-switching and adaptive evolution of parasitic lice.</title>
        <authorList>
            <person name="Xu Y."/>
            <person name="Ma L."/>
            <person name="Liu S."/>
            <person name="Liang Y."/>
            <person name="Liu Q."/>
            <person name="He Z."/>
            <person name="Tian L."/>
            <person name="Duan Y."/>
            <person name="Cai W."/>
            <person name="Li H."/>
            <person name="Song F."/>
        </authorList>
    </citation>
    <scope>NUCLEOTIDE SEQUENCE</scope>
    <source>
        <strain evidence="7">Cailab_2023a</strain>
    </source>
</reference>
<dbReference type="AlphaFoldDB" id="A0AAW2H8A1"/>
<keyword evidence="4" id="KW-0653">Protein transport</keyword>
<accession>A0AAW2H8A1</accession>
<evidence type="ECO:0000256" key="1">
    <source>
        <dbReference type="ARBA" id="ARBA00004308"/>
    </source>
</evidence>
<organism evidence="7">
    <name type="scientific">Menopon gallinae</name>
    <name type="common">poultry shaft louse</name>
    <dbReference type="NCBI Taxonomy" id="328185"/>
    <lineage>
        <taxon>Eukaryota</taxon>
        <taxon>Metazoa</taxon>
        <taxon>Ecdysozoa</taxon>
        <taxon>Arthropoda</taxon>
        <taxon>Hexapoda</taxon>
        <taxon>Insecta</taxon>
        <taxon>Pterygota</taxon>
        <taxon>Neoptera</taxon>
        <taxon>Paraneoptera</taxon>
        <taxon>Psocodea</taxon>
        <taxon>Troctomorpha</taxon>
        <taxon>Phthiraptera</taxon>
        <taxon>Amblycera</taxon>
        <taxon>Menoponidae</taxon>
        <taxon>Menopon</taxon>
    </lineage>
</organism>
<dbReference type="InterPro" id="IPR022775">
    <property type="entry name" value="AP_mu_sigma_su"/>
</dbReference>